<protein>
    <submittedName>
        <fullName evidence="4">Response regulator</fullName>
    </submittedName>
</protein>
<dbReference type="Gene3D" id="3.40.50.2300">
    <property type="match status" value="1"/>
</dbReference>
<reference evidence="4" key="1">
    <citation type="submission" date="2023-03" db="EMBL/GenBank/DDBJ databases">
        <title>Edaphobacter sp.</title>
        <authorList>
            <person name="Huber K.J."/>
            <person name="Papendorf J."/>
            <person name="Pilke C."/>
            <person name="Bunk B."/>
            <person name="Sproeer C."/>
            <person name="Pester M."/>
        </authorList>
    </citation>
    <scope>NUCLEOTIDE SEQUENCE</scope>
    <source>
        <strain evidence="4">DSM 110680</strain>
    </source>
</reference>
<name>A0AAU7DR32_9BACT</name>
<organism evidence="4">
    <name type="scientific">Telmatobacter sp. DSM 110680</name>
    <dbReference type="NCBI Taxonomy" id="3036704"/>
    <lineage>
        <taxon>Bacteria</taxon>
        <taxon>Pseudomonadati</taxon>
        <taxon>Acidobacteriota</taxon>
        <taxon>Terriglobia</taxon>
        <taxon>Terriglobales</taxon>
        <taxon>Acidobacteriaceae</taxon>
        <taxon>Telmatobacter</taxon>
    </lineage>
</organism>
<evidence type="ECO:0000259" key="3">
    <source>
        <dbReference type="PROSITE" id="PS50110"/>
    </source>
</evidence>
<proteinExistence type="predicted"/>
<feature type="modified residue" description="4-aspartylphosphate" evidence="2">
    <location>
        <position position="50"/>
    </location>
</feature>
<dbReference type="EMBL" id="CP121196">
    <property type="protein sequence ID" value="XBH20125.1"/>
    <property type="molecule type" value="Genomic_DNA"/>
</dbReference>
<dbReference type="InterPro" id="IPR001789">
    <property type="entry name" value="Sig_transdc_resp-reg_receiver"/>
</dbReference>
<dbReference type="PANTHER" id="PTHR44591">
    <property type="entry name" value="STRESS RESPONSE REGULATOR PROTEIN 1"/>
    <property type="match status" value="1"/>
</dbReference>
<dbReference type="InterPro" id="IPR050595">
    <property type="entry name" value="Bact_response_regulator"/>
</dbReference>
<dbReference type="SMART" id="SM00448">
    <property type="entry name" value="REC"/>
    <property type="match status" value="1"/>
</dbReference>
<keyword evidence="1 2" id="KW-0597">Phosphoprotein</keyword>
<evidence type="ECO:0000256" key="1">
    <source>
        <dbReference type="ARBA" id="ARBA00022553"/>
    </source>
</evidence>
<dbReference type="GO" id="GO:0000160">
    <property type="term" value="P:phosphorelay signal transduction system"/>
    <property type="evidence" value="ECO:0007669"/>
    <property type="project" value="InterPro"/>
</dbReference>
<dbReference type="SUPFAM" id="SSF52172">
    <property type="entry name" value="CheY-like"/>
    <property type="match status" value="1"/>
</dbReference>
<evidence type="ECO:0000313" key="4">
    <source>
        <dbReference type="EMBL" id="XBH20125.1"/>
    </source>
</evidence>
<sequence length="125" mass="13539">MVLVVDDESVIADTLAEILSRSGYNATAEYDGDSALETALMSPPEMLITDVVLPGMTGIELAITIRRIFPDCKIILFSGQASTADLLASARADGHQFTLLNKPLHPQDLLQRVSEGLKPHKQVHV</sequence>
<dbReference type="PROSITE" id="PS50110">
    <property type="entry name" value="RESPONSE_REGULATORY"/>
    <property type="match status" value="1"/>
</dbReference>
<accession>A0AAU7DR32</accession>
<evidence type="ECO:0000256" key="2">
    <source>
        <dbReference type="PROSITE-ProRule" id="PRU00169"/>
    </source>
</evidence>
<feature type="domain" description="Response regulatory" evidence="3">
    <location>
        <begin position="1"/>
        <end position="117"/>
    </location>
</feature>
<dbReference type="PANTHER" id="PTHR44591:SF3">
    <property type="entry name" value="RESPONSE REGULATORY DOMAIN-CONTAINING PROTEIN"/>
    <property type="match status" value="1"/>
</dbReference>
<dbReference type="Pfam" id="PF00072">
    <property type="entry name" value="Response_reg"/>
    <property type="match status" value="1"/>
</dbReference>
<gene>
    <name evidence="4" type="ORF">P8935_12555</name>
</gene>
<dbReference type="AlphaFoldDB" id="A0AAU7DR32"/>
<dbReference type="InterPro" id="IPR011006">
    <property type="entry name" value="CheY-like_superfamily"/>
</dbReference>